<feature type="domain" description="Alanine racemase N-terminal" evidence="1">
    <location>
        <begin position="33"/>
        <end position="265"/>
    </location>
</feature>
<evidence type="ECO:0000313" key="3">
    <source>
        <dbReference type="EMBL" id="XBS55480.1"/>
    </source>
</evidence>
<dbReference type="InterPro" id="IPR048449">
    <property type="entry name" value="YhfX-like_C"/>
</dbReference>
<dbReference type="RefSeq" id="WP_349948148.1">
    <property type="nucleotide sequence ID" value="NZ_CP157940.1"/>
</dbReference>
<proteinExistence type="predicted"/>
<dbReference type="Pfam" id="PF21279">
    <property type="entry name" value="YhfX-like_C"/>
    <property type="match status" value="1"/>
</dbReference>
<dbReference type="InterPro" id="IPR029066">
    <property type="entry name" value="PLP-binding_barrel"/>
</dbReference>
<evidence type="ECO:0000259" key="1">
    <source>
        <dbReference type="Pfam" id="PF01168"/>
    </source>
</evidence>
<sequence length="387" mass="43062">MFLEQTIKRNPELIKASFELHQSGQIGPDSYVIDVDTFLENASFMLKEAKEKKIRLFFMLKQAGRNPYLAGKLMELGYEGAVVVDYKEARVMMDHRIPIANAGHLVQIPTAQVEEMVAYRPQMITVYSEEKISQIHHAAKKLGLLQDIILRVTSDSDVIYSGQTAGFPLDTLKDLAERVKTQYPSVRIAGVTSFPCFLYEENAHDLIPTVNMDTVKQAAVILKESGLPVTVLNTPSASCTYTLKKIKELGGNCAEPGHGLTGTTPMHADHMLKEVPCVTYVSEISHNFKGQAYCYGGGYYRRSHVKSALVGTAFDNYTEMGVIPPSNESIDYHFGLTKEGTVGDTVVMAFRYQIFVTRSDVVLVEGLKKKKPQIVGIYDSMGKKSER</sequence>
<dbReference type="EMBL" id="CP157940">
    <property type="protein sequence ID" value="XBS55480.1"/>
    <property type="molecule type" value="Genomic_DNA"/>
</dbReference>
<organism evidence="3">
    <name type="scientific">Lacrimispora sp. BS-2</name>
    <dbReference type="NCBI Taxonomy" id="3151850"/>
    <lineage>
        <taxon>Bacteria</taxon>
        <taxon>Bacillati</taxon>
        <taxon>Bacillota</taxon>
        <taxon>Clostridia</taxon>
        <taxon>Lachnospirales</taxon>
        <taxon>Lachnospiraceae</taxon>
        <taxon>Lacrimispora</taxon>
    </lineage>
</organism>
<dbReference type="Gene3D" id="2.40.37.30">
    <property type="match status" value="2"/>
</dbReference>
<dbReference type="Pfam" id="PF01168">
    <property type="entry name" value="Ala_racemase_N"/>
    <property type="match status" value="1"/>
</dbReference>
<dbReference type="InterPro" id="IPR001608">
    <property type="entry name" value="Ala_racemase_N"/>
</dbReference>
<reference evidence="3" key="1">
    <citation type="submission" date="2024-06" db="EMBL/GenBank/DDBJ databases">
        <title>Lacrimispora cavernae sp. nov., a novel anaerobe isolated from bat guano pile inside a cave.</title>
        <authorList>
            <person name="Miller S.L."/>
            <person name="Lu N."/>
            <person name="King J."/>
            <person name="Sankaranarayanan K."/>
            <person name="Lawson P.A."/>
        </authorList>
    </citation>
    <scope>NUCLEOTIDE SEQUENCE</scope>
    <source>
        <strain evidence="3">BS-2</strain>
    </source>
</reference>
<keyword evidence="3" id="KW-0413">Isomerase</keyword>
<protein>
    <submittedName>
        <fullName evidence="3">Alanine racemase</fullName>
        <ecNumber evidence="3">5.1.1.1</ecNumber>
    </submittedName>
</protein>
<evidence type="ECO:0000259" key="2">
    <source>
        <dbReference type="Pfam" id="PF21279"/>
    </source>
</evidence>
<accession>A0AAU7PTD8</accession>
<dbReference type="SUPFAM" id="SSF51419">
    <property type="entry name" value="PLP-binding barrel"/>
    <property type="match status" value="1"/>
</dbReference>
<dbReference type="GO" id="GO:0008784">
    <property type="term" value="F:alanine racemase activity"/>
    <property type="evidence" value="ECO:0007669"/>
    <property type="project" value="UniProtKB-EC"/>
</dbReference>
<dbReference type="EC" id="5.1.1.1" evidence="3"/>
<name>A0AAU7PTD8_9FIRM</name>
<gene>
    <name evidence="3" type="ORF">ABFV83_06740</name>
</gene>
<feature type="domain" description="YhfX-like C-terminal" evidence="2">
    <location>
        <begin position="280"/>
        <end position="374"/>
    </location>
</feature>
<dbReference type="AlphaFoldDB" id="A0AAU7PTD8"/>